<evidence type="ECO:0000313" key="1">
    <source>
        <dbReference type="EMBL" id="RPD89548.1"/>
    </source>
</evidence>
<organism evidence="1 2">
    <name type="scientific">Neisseria weixii</name>
    <dbReference type="NCBI Taxonomy" id="1853276"/>
    <lineage>
        <taxon>Bacteria</taxon>
        <taxon>Pseudomonadati</taxon>
        <taxon>Pseudomonadota</taxon>
        <taxon>Betaproteobacteria</taxon>
        <taxon>Neisseriales</taxon>
        <taxon>Neisseriaceae</taxon>
        <taxon>Neisseria</taxon>
    </lineage>
</organism>
<evidence type="ECO:0000313" key="2">
    <source>
        <dbReference type="Proteomes" id="UP000272412"/>
    </source>
</evidence>
<sequence>MAQTIKLLKSDFSIKITFVQLLFNLIMPSEMFRRRVYISNIYCHLKEINVAIKTNNRHTEPHT</sequence>
<protein>
    <submittedName>
        <fullName evidence="1">Uncharacterized protein</fullName>
    </submittedName>
</protein>
<dbReference type="KEGG" id="nwx:CGZ65_04365"/>
<name>A0A3N4N2I5_9NEIS</name>
<dbReference type="Proteomes" id="UP000272412">
    <property type="component" value="Unassembled WGS sequence"/>
</dbReference>
<reference evidence="1 2" key="1">
    <citation type="submission" date="2018-11" db="EMBL/GenBank/DDBJ databases">
        <title>Neisseria weixii sp. nov. isolated from the rectal contents of plateau pika (Ochotona cruzoniae).</title>
        <authorList>
            <person name="Zhang G."/>
        </authorList>
    </citation>
    <scope>NUCLEOTIDE SEQUENCE [LARGE SCALE GENOMIC DNA]</scope>
    <source>
        <strain evidence="1 2">10009</strain>
    </source>
</reference>
<dbReference type="EMBL" id="RPFL01000006">
    <property type="protein sequence ID" value="RPD89548.1"/>
    <property type="molecule type" value="Genomic_DNA"/>
</dbReference>
<dbReference type="AlphaFoldDB" id="A0A3N4N2I5"/>
<accession>A0A3N4N2I5</accession>
<comment type="caution">
    <text evidence="1">The sequence shown here is derived from an EMBL/GenBank/DDBJ whole genome shotgun (WGS) entry which is preliminary data.</text>
</comment>
<proteinExistence type="predicted"/>
<keyword evidence="2" id="KW-1185">Reference proteome</keyword>
<gene>
    <name evidence="1" type="ORF">EGK74_03640</name>
</gene>